<sequence length="71" mass="7985">MGRGQLTYAQLEQGRHMHMLPGGYTDTLSPDCALEADQELIKLKRSLLHFSGLAANGNLWTRIALEKFEQI</sequence>
<protein>
    <submittedName>
        <fullName evidence="1">Uncharacterized protein</fullName>
    </submittedName>
</protein>
<dbReference type="EMBL" id="CP111015">
    <property type="protein sequence ID" value="WAR03729.1"/>
    <property type="molecule type" value="Genomic_DNA"/>
</dbReference>
<keyword evidence="2" id="KW-1185">Reference proteome</keyword>
<gene>
    <name evidence="1" type="ORF">MAR_010287</name>
</gene>
<proteinExistence type="predicted"/>
<name>A0ABY7E3E3_MYAAR</name>
<organism evidence="1 2">
    <name type="scientific">Mya arenaria</name>
    <name type="common">Soft-shell clam</name>
    <dbReference type="NCBI Taxonomy" id="6604"/>
    <lineage>
        <taxon>Eukaryota</taxon>
        <taxon>Metazoa</taxon>
        <taxon>Spiralia</taxon>
        <taxon>Lophotrochozoa</taxon>
        <taxon>Mollusca</taxon>
        <taxon>Bivalvia</taxon>
        <taxon>Autobranchia</taxon>
        <taxon>Heteroconchia</taxon>
        <taxon>Euheterodonta</taxon>
        <taxon>Imparidentia</taxon>
        <taxon>Neoheterodontei</taxon>
        <taxon>Myida</taxon>
        <taxon>Myoidea</taxon>
        <taxon>Myidae</taxon>
        <taxon>Mya</taxon>
    </lineage>
</organism>
<dbReference type="Proteomes" id="UP001164746">
    <property type="component" value="Chromosome 4"/>
</dbReference>
<accession>A0ABY7E3E3</accession>
<evidence type="ECO:0000313" key="1">
    <source>
        <dbReference type="EMBL" id="WAR03729.1"/>
    </source>
</evidence>
<evidence type="ECO:0000313" key="2">
    <source>
        <dbReference type="Proteomes" id="UP001164746"/>
    </source>
</evidence>
<reference evidence="1" key="1">
    <citation type="submission" date="2022-11" db="EMBL/GenBank/DDBJ databases">
        <title>Centuries of genome instability and evolution in soft-shell clam transmissible cancer (bioRxiv).</title>
        <authorList>
            <person name="Hart S.F.M."/>
            <person name="Yonemitsu M.A."/>
            <person name="Giersch R.M."/>
            <person name="Beal B.F."/>
            <person name="Arriagada G."/>
            <person name="Davis B.W."/>
            <person name="Ostrander E.A."/>
            <person name="Goff S.P."/>
            <person name="Metzger M.J."/>
        </authorList>
    </citation>
    <scope>NUCLEOTIDE SEQUENCE</scope>
    <source>
        <strain evidence="1">MELC-2E11</strain>
        <tissue evidence="1">Siphon/mantle</tissue>
    </source>
</reference>